<keyword evidence="4 6" id="KW-0804">Transcription</keyword>
<comment type="subcellular location">
    <subcellularLocation>
        <location evidence="1 6">Nucleus</location>
    </subcellularLocation>
</comment>
<evidence type="ECO:0000313" key="11">
    <source>
        <dbReference type="Proteomes" id="UP000829354"/>
    </source>
</evidence>
<feature type="compositionally biased region" description="Acidic residues" evidence="7">
    <location>
        <begin position="107"/>
        <end position="116"/>
    </location>
</feature>
<accession>A0AAE8ZSB8</accession>
<keyword evidence="5 6" id="KW-0539">Nucleus</keyword>
<keyword evidence="11" id="KW-1185">Reference proteome</keyword>
<name>A0AAE8ZSB8_CAEBR</name>
<dbReference type="Proteomes" id="UP000827892">
    <property type="component" value="Chromosome X"/>
</dbReference>
<evidence type="ECO:0000313" key="10">
    <source>
        <dbReference type="Proteomes" id="UP000827892"/>
    </source>
</evidence>
<gene>
    <name evidence="8" type="ORF">L3Y34_012812</name>
    <name evidence="9" type="ORF">L5515_018661</name>
</gene>
<evidence type="ECO:0000256" key="7">
    <source>
        <dbReference type="SAM" id="MobiDB-lite"/>
    </source>
</evidence>
<sequence>MNGSLSRGPAPRTATITNHDRKPIPPSMFTFRKTTPAEMKQASTPKSLSLVNRGVFTNPEYLKHTVRPPIRQQAPPPVTVPPIRKEPIRQQYQLPRPILYAPATVYQEEDEDDDDGPQYALPAEHLFPHPPPEEPFQAEPTSTQYDDQFSSTSSPVSTSVSTAYTTPISTPTVNPQFSQVDTSTPSSYSNTSFTNEPVFKKAYTVSDNVPSSSTDVAHNSASGNSQEADNSNTIELPTNCKLFQYQWVVDGIPRTLLVPMPINATEQDVREMLPTTLNVDPEELARTFRADTSKAEITTLSLPGGGMPTIETADDDEQQEEYVSEFDESVDYDDEADEYSPILVNPKQYHRIVRRREMRQRLEASGRLPLSRQKYLHESRHRHALNRKRGIDGRFDNALMAGRGGEDDDDDEDDDEVSTTSHIRPIDRRLLPKLAPIAAGPGGMAPVYKCNDYTIRSVPTTSANMQNTVQMIHNGGQTTTTHQIIHHDSHNQTMMMDPNIPSTSTGIYETQMIDHQQNYMNAPMNSYDDYTHHEQYEADTLHYQDNTEVGVDLTGADGQSFTNL</sequence>
<evidence type="ECO:0000256" key="3">
    <source>
        <dbReference type="ARBA" id="ARBA00023125"/>
    </source>
</evidence>
<dbReference type="Proteomes" id="UP000829354">
    <property type="component" value="Chromosome X"/>
</dbReference>
<dbReference type="Pfam" id="PF02045">
    <property type="entry name" value="CBFB_NFYA"/>
    <property type="match status" value="1"/>
</dbReference>
<comment type="similarity">
    <text evidence="6">Belongs to the NFYA/HAP2 subunit family.</text>
</comment>
<feature type="region of interest" description="Disordered" evidence="7">
    <location>
        <begin position="1"/>
        <end position="26"/>
    </location>
</feature>
<dbReference type="GO" id="GO:0000122">
    <property type="term" value="P:negative regulation of transcription by RNA polymerase II"/>
    <property type="evidence" value="ECO:0007669"/>
    <property type="project" value="EnsemblMetazoa"/>
</dbReference>
<evidence type="ECO:0000256" key="6">
    <source>
        <dbReference type="RuleBase" id="RU367155"/>
    </source>
</evidence>
<feature type="compositionally biased region" description="Acidic residues" evidence="7">
    <location>
        <begin position="406"/>
        <end position="417"/>
    </location>
</feature>
<dbReference type="PROSITE" id="PS51152">
    <property type="entry name" value="NFYA_HAP2_2"/>
    <property type="match status" value="1"/>
</dbReference>
<protein>
    <recommendedName>
        <fullName evidence="6">Nuclear transcription factor Y subunit</fullName>
    </recommendedName>
</protein>
<feature type="region of interest" description="Disordered" evidence="7">
    <location>
        <begin position="209"/>
        <end position="231"/>
    </location>
</feature>
<proteinExistence type="inferred from homology"/>
<evidence type="ECO:0000256" key="2">
    <source>
        <dbReference type="ARBA" id="ARBA00023015"/>
    </source>
</evidence>
<dbReference type="PRINTS" id="PR00616">
    <property type="entry name" value="CCAATSUBUNTB"/>
</dbReference>
<comment type="function">
    <text evidence="6">Component of the sequence-specific heterotrimeric transcription factor (NF-Y) which specifically recognizes a 5'-CCAAT-3' box motif found in the promoters of its target genes.</text>
</comment>
<dbReference type="EMBL" id="CP092625">
    <property type="protein sequence ID" value="UMM43047.1"/>
    <property type="molecule type" value="Genomic_DNA"/>
</dbReference>
<evidence type="ECO:0000256" key="5">
    <source>
        <dbReference type="ARBA" id="ARBA00023242"/>
    </source>
</evidence>
<feature type="region of interest" description="Disordered" evidence="7">
    <location>
        <begin position="63"/>
        <end position="83"/>
    </location>
</feature>
<dbReference type="OMA" id="NCKLFQY"/>
<dbReference type="Gene3D" id="6.10.250.2430">
    <property type="match status" value="1"/>
</dbReference>
<feature type="region of interest" description="Disordered" evidence="7">
    <location>
        <begin position="107"/>
        <end position="193"/>
    </location>
</feature>
<evidence type="ECO:0000256" key="4">
    <source>
        <dbReference type="ARBA" id="ARBA00023163"/>
    </source>
</evidence>
<reference evidence="9 11" key="1">
    <citation type="submission" date="2022-04" db="EMBL/GenBank/DDBJ databases">
        <title>Chromosome-level reference genomes for two strains of Caenorhabditis briggsae: an improved platform for comparative genomics.</title>
        <authorList>
            <person name="Stevens L."/>
            <person name="Andersen E."/>
        </authorList>
    </citation>
    <scope>NUCLEOTIDE SEQUENCE [LARGE SCALE GENOMIC DNA]</scope>
    <source>
        <strain evidence="9">VX34</strain>
        <tissue evidence="9">Whole-organism</tissue>
    </source>
</reference>
<dbReference type="GO" id="GO:0009888">
    <property type="term" value="P:tissue development"/>
    <property type="evidence" value="ECO:0007669"/>
    <property type="project" value="EnsemblMetazoa"/>
</dbReference>
<dbReference type="PANTHER" id="PTHR12632">
    <property type="entry name" value="TRANSCRIPTION FACTOR NF-Y ALPHA-RELATED"/>
    <property type="match status" value="1"/>
</dbReference>
<dbReference type="SMART" id="SM00521">
    <property type="entry name" value="CBF"/>
    <property type="match status" value="1"/>
</dbReference>
<comment type="subunit">
    <text evidence="6">Heterotrimer.</text>
</comment>
<evidence type="ECO:0000313" key="9">
    <source>
        <dbReference type="EMBL" id="UMM43047.1"/>
    </source>
</evidence>
<dbReference type="GO" id="GO:0003677">
    <property type="term" value="F:DNA binding"/>
    <property type="evidence" value="ECO:0007669"/>
    <property type="project" value="UniProtKB-KW"/>
</dbReference>
<keyword evidence="3 6" id="KW-0238">DNA-binding</keyword>
<dbReference type="GO" id="GO:0016602">
    <property type="term" value="C:CCAAT-binding factor complex"/>
    <property type="evidence" value="ECO:0007669"/>
    <property type="project" value="EnsemblMetazoa"/>
</dbReference>
<feature type="compositionally biased region" description="Low complexity" evidence="7">
    <location>
        <begin position="150"/>
        <end position="167"/>
    </location>
</feature>
<feature type="region of interest" description="Disordered" evidence="7">
    <location>
        <begin position="397"/>
        <end position="422"/>
    </location>
</feature>
<evidence type="ECO:0000256" key="1">
    <source>
        <dbReference type="ARBA" id="ARBA00004123"/>
    </source>
</evidence>
<evidence type="ECO:0000313" key="8">
    <source>
        <dbReference type="EMBL" id="ULT83791.1"/>
    </source>
</evidence>
<dbReference type="InterPro" id="IPR001289">
    <property type="entry name" value="NFYA"/>
</dbReference>
<feature type="compositionally biased region" description="Polar residues" evidence="7">
    <location>
        <begin position="168"/>
        <end position="193"/>
    </location>
</feature>
<dbReference type="GO" id="GO:0110039">
    <property type="term" value="P:positive regulation of nematode male tail tip morphogenesis"/>
    <property type="evidence" value="ECO:0007669"/>
    <property type="project" value="EnsemblMetazoa"/>
</dbReference>
<reference evidence="8 10" key="2">
    <citation type="submission" date="2022-05" db="EMBL/GenBank/DDBJ databases">
        <title>Chromosome-level reference genomes for two strains of Caenorhabditis briggsae: an improved platform for comparative genomics.</title>
        <authorList>
            <person name="Stevens L."/>
            <person name="Andersen E.C."/>
        </authorList>
    </citation>
    <scope>NUCLEOTIDE SEQUENCE [LARGE SCALE GENOMIC DNA]</scope>
    <source>
        <strain evidence="8">QX1410_ONT</strain>
        <tissue evidence="8">Whole-organism</tissue>
    </source>
</reference>
<dbReference type="EMBL" id="CP090896">
    <property type="protein sequence ID" value="ULT83791.1"/>
    <property type="molecule type" value="Genomic_DNA"/>
</dbReference>
<organism evidence="8 10">
    <name type="scientific">Caenorhabditis briggsae</name>
    <dbReference type="NCBI Taxonomy" id="6238"/>
    <lineage>
        <taxon>Eukaryota</taxon>
        <taxon>Metazoa</taxon>
        <taxon>Ecdysozoa</taxon>
        <taxon>Nematoda</taxon>
        <taxon>Chromadorea</taxon>
        <taxon>Rhabditida</taxon>
        <taxon>Rhabditina</taxon>
        <taxon>Rhabditomorpha</taxon>
        <taxon>Rhabditoidea</taxon>
        <taxon>Rhabditidae</taxon>
        <taxon>Peloderinae</taxon>
        <taxon>Caenorhabditis</taxon>
    </lineage>
</organism>
<dbReference type="AlphaFoldDB" id="A0AAE8ZSB8"/>
<dbReference type="GO" id="GO:0001217">
    <property type="term" value="F:DNA-binding transcription repressor activity"/>
    <property type="evidence" value="ECO:0007669"/>
    <property type="project" value="EnsemblMetazoa"/>
</dbReference>
<keyword evidence="2 6" id="KW-0805">Transcription regulation</keyword>